<sequence length="297" mass="31835" precursor="true">MRSNRFLAVGAALAIAAAGLTGCSSDSSDTSSAPADGEKVTVKIGTTDADQLAWTAFADKAKEEGIELDIVKFSEYPPVNPALDENQIEISKFQTINYQAQYNATADKDLRIVGSGEINLLGLYWKDHTSLDGIEGEEVAIPNDPSNQGRSINVLVQAGLVTLNADAPKLTPTPADIDAAQSKVSVVPVDAAQTTSAYNEGRPAVINNNFLGRAGIDPKTSVAADDPNSELAEPYINVFSVRADDVDNATYEKIVEIWQSDEVTKALEEDSNGTAVQVKRSKEDLNKILDNLTEEYR</sequence>
<evidence type="ECO:0000256" key="3">
    <source>
        <dbReference type="ARBA" id="ARBA00022729"/>
    </source>
</evidence>
<feature type="signal peptide" evidence="7">
    <location>
        <begin position="1"/>
        <end position="22"/>
    </location>
</feature>
<evidence type="ECO:0000256" key="7">
    <source>
        <dbReference type="SAM" id="SignalP"/>
    </source>
</evidence>
<dbReference type="AlphaFoldDB" id="A0A1Q2HUD7"/>
<dbReference type="Proteomes" id="UP000217209">
    <property type="component" value="Chromosome"/>
</dbReference>
<dbReference type="PANTHER" id="PTHR30429:SF3">
    <property type="entry name" value="LIPOPROTEIN"/>
    <property type="match status" value="1"/>
</dbReference>
<gene>
    <name evidence="8" type="primary">metQ1</name>
    <name evidence="8" type="ORF">CGLAU_02400</name>
</gene>
<dbReference type="Pfam" id="PF03180">
    <property type="entry name" value="Lipoprotein_9"/>
    <property type="match status" value="1"/>
</dbReference>
<comment type="similarity">
    <text evidence="2">Belongs to the NlpA lipoprotein family.</text>
</comment>
<dbReference type="RefSeq" id="WP_095659310.1">
    <property type="nucleotide sequence ID" value="NZ_BAAAKB010000007.1"/>
</dbReference>
<dbReference type="GO" id="GO:0016020">
    <property type="term" value="C:membrane"/>
    <property type="evidence" value="ECO:0007669"/>
    <property type="project" value="UniProtKB-SubCell"/>
</dbReference>
<evidence type="ECO:0000313" key="9">
    <source>
        <dbReference type="Proteomes" id="UP000217209"/>
    </source>
</evidence>
<evidence type="ECO:0000256" key="1">
    <source>
        <dbReference type="ARBA" id="ARBA00004635"/>
    </source>
</evidence>
<feature type="chain" id="PRO_5038685857" evidence="7">
    <location>
        <begin position="23"/>
        <end position="297"/>
    </location>
</feature>
<dbReference type="KEGG" id="cgv:CGLAU_02400"/>
<protein>
    <submittedName>
        <fullName evidence="8">D-methionine-binding lipoprotein MetQ</fullName>
    </submittedName>
</protein>
<keyword evidence="4" id="KW-0472">Membrane</keyword>
<dbReference type="Gene3D" id="3.40.190.10">
    <property type="entry name" value="Periplasmic binding protein-like II"/>
    <property type="match status" value="2"/>
</dbReference>
<proteinExistence type="inferred from homology"/>
<dbReference type="PROSITE" id="PS51257">
    <property type="entry name" value="PROKAR_LIPOPROTEIN"/>
    <property type="match status" value="1"/>
</dbReference>
<evidence type="ECO:0000256" key="6">
    <source>
        <dbReference type="ARBA" id="ARBA00023288"/>
    </source>
</evidence>
<organism evidence="8 9">
    <name type="scientific">Corynebacterium glaucum</name>
    <dbReference type="NCBI Taxonomy" id="187491"/>
    <lineage>
        <taxon>Bacteria</taxon>
        <taxon>Bacillati</taxon>
        <taxon>Actinomycetota</taxon>
        <taxon>Actinomycetes</taxon>
        <taxon>Mycobacteriales</taxon>
        <taxon>Corynebacteriaceae</taxon>
        <taxon>Corynebacterium</taxon>
    </lineage>
</organism>
<dbReference type="PANTHER" id="PTHR30429">
    <property type="entry name" value="D-METHIONINE-BINDING LIPOPROTEIN METQ"/>
    <property type="match status" value="1"/>
</dbReference>
<keyword evidence="6 8" id="KW-0449">Lipoprotein</keyword>
<keyword evidence="5" id="KW-0564">Palmitate</keyword>
<accession>A0A1Q2HUD7</accession>
<keyword evidence="3 7" id="KW-0732">Signal</keyword>
<evidence type="ECO:0000256" key="5">
    <source>
        <dbReference type="ARBA" id="ARBA00023139"/>
    </source>
</evidence>
<evidence type="ECO:0000313" key="8">
    <source>
        <dbReference type="EMBL" id="AQQ14465.1"/>
    </source>
</evidence>
<dbReference type="SUPFAM" id="SSF53850">
    <property type="entry name" value="Periplasmic binding protein-like II"/>
    <property type="match status" value="1"/>
</dbReference>
<dbReference type="InterPro" id="IPR004872">
    <property type="entry name" value="Lipoprotein_NlpA"/>
</dbReference>
<dbReference type="EMBL" id="CP019688">
    <property type="protein sequence ID" value="AQQ14465.1"/>
    <property type="molecule type" value="Genomic_DNA"/>
</dbReference>
<dbReference type="OrthoDB" id="9812878at2"/>
<comment type="subcellular location">
    <subcellularLocation>
        <location evidence="1">Membrane</location>
        <topology evidence="1">Lipid-anchor</topology>
    </subcellularLocation>
</comment>
<keyword evidence="9" id="KW-1185">Reference proteome</keyword>
<reference evidence="8 9" key="1">
    <citation type="submission" date="2016-12" db="EMBL/GenBank/DDBJ databases">
        <authorList>
            <person name="Song W.-J."/>
            <person name="Kurnit D.M."/>
        </authorList>
    </citation>
    <scope>NUCLEOTIDE SEQUENCE [LARGE SCALE GENOMIC DNA]</scope>
    <source>
        <strain evidence="8 9">DSM 30827</strain>
    </source>
</reference>
<name>A0A1Q2HUD7_9CORY</name>
<evidence type="ECO:0000256" key="2">
    <source>
        <dbReference type="ARBA" id="ARBA00008973"/>
    </source>
</evidence>
<evidence type="ECO:0000256" key="4">
    <source>
        <dbReference type="ARBA" id="ARBA00023136"/>
    </source>
</evidence>